<accession>A0AAX2JCS7</accession>
<feature type="binding site" evidence="3">
    <location>
        <position position="100"/>
    </location>
    <ligand>
        <name>Mn(2+)</name>
        <dbReference type="ChEBI" id="CHEBI:29035"/>
        <label>2</label>
    </ligand>
</feature>
<protein>
    <submittedName>
        <fullName evidence="5">Uncharacterized hydrolase YxeP</fullName>
        <ecNumber evidence="5">3.-.-.-</ecNumber>
    </submittedName>
</protein>
<sequence>MKTIDLAKKNHDYVIQMRREFHMNPEVSMQEYNTCRRIKEELEKMGVEYKGIAGTGVIATIKGTKPGKTVALRGDIDALAVVEETTHDYVSKVHGMMHACGHDTHGAMLLGAVKVLNEMKDEIEGTVKFFFQPGEEVGKGAAAMVAEGALEGVDGVMGIHISSDMPVGTINADPGPRMASADCFKVTITGKGGHGARPEQCIDAVVVGAATVMNLQSIVSRELSPFDPVVVTTGSIKSGTRFNVIAPTAVLEGTVRYYKPEYKQVIADAIERIAKSTAEAYRATAEMEYSSLVKPTINDDACAELAQESAAKIVGKENVVHTPAGTGGEDFSEFSSIVPGVMTRLGAGNVEKGITYPHHHGKFDVDEDSFVYGVAFYAQYAIDYLKKNPKPL</sequence>
<feature type="binding site" evidence="3">
    <location>
        <position position="160"/>
    </location>
    <ligand>
        <name>Mn(2+)</name>
        <dbReference type="ChEBI" id="CHEBI:29035"/>
        <label>2</label>
    </ligand>
</feature>
<dbReference type="SUPFAM" id="SSF55031">
    <property type="entry name" value="Bacterial exopeptidase dimerisation domain"/>
    <property type="match status" value="1"/>
</dbReference>
<dbReference type="Gene3D" id="3.40.630.10">
    <property type="entry name" value="Zn peptidases"/>
    <property type="match status" value="1"/>
</dbReference>
<dbReference type="EC" id="3.-.-.-" evidence="5"/>
<name>A0AAX2JCS7_9FUSO</name>
<dbReference type="InterPro" id="IPR011650">
    <property type="entry name" value="Peptidase_M20_dimer"/>
</dbReference>
<dbReference type="NCBIfam" id="TIGR01891">
    <property type="entry name" value="amidohydrolases"/>
    <property type="match status" value="1"/>
</dbReference>
<feature type="domain" description="Peptidase M20 dimerisation" evidence="4">
    <location>
        <begin position="184"/>
        <end position="281"/>
    </location>
</feature>
<keyword evidence="2 5" id="KW-0378">Hydrolase</keyword>
<proteinExistence type="inferred from homology"/>
<keyword evidence="3" id="KW-0479">Metal-binding</keyword>
<dbReference type="Pfam" id="PF07687">
    <property type="entry name" value="M20_dimer"/>
    <property type="match status" value="1"/>
</dbReference>
<comment type="cofactor">
    <cofactor evidence="3">
        <name>Mn(2+)</name>
        <dbReference type="ChEBI" id="CHEBI:29035"/>
    </cofactor>
    <text evidence="3">The Mn(2+) ion enhances activity.</text>
</comment>
<feature type="binding site" evidence="3">
    <location>
        <position position="359"/>
    </location>
    <ligand>
        <name>Mn(2+)</name>
        <dbReference type="ChEBI" id="CHEBI:29035"/>
        <label>2</label>
    </ligand>
</feature>
<dbReference type="InterPro" id="IPR036264">
    <property type="entry name" value="Bact_exopeptidase_dim_dom"/>
</dbReference>
<dbReference type="Gene3D" id="3.30.70.360">
    <property type="match status" value="1"/>
</dbReference>
<dbReference type="KEGG" id="ful:C4N20_00735"/>
<dbReference type="InterPro" id="IPR017439">
    <property type="entry name" value="Amidohydrolase"/>
</dbReference>
<dbReference type="PANTHER" id="PTHR11014">
    <property type="entry name" value="PEPTIDASE M20 FAMILY MEMBER"/>
    <property type="match status" value="1"/>
</dbReference>
<comment type="similarity">
    <text evidence="1">Belongs to the peptidase M20 family.</text>
</comment>
<evidence type="ECO:0000256" key="2">
    <source>
        <dbReference type="ARBA" id="ARBA00022801"/>
    </source>
</evidence>
<dbReference type="InterPro" id="IPR002933">
    <property type="entry name" value="Peptidase_M20"/>
</dbReference>
<evidence type="ECO:0000313" key="5">
    <source>
        <dbReference type="EMBL" id="SQJ06793.1"/>
    </source>
</evidence>
<dbReference type="GeneID" id="78453314"/>
<reference evidence="5 6" key="1">
    <citation type="submission" date="2018-06" db="EMBL/GenBank/DDBJ databases">
        <authorList>
            <consortium name="Pathogen Informatics"/>
            <person name="Doyle S."/>
        </authorList>
    </citation>
    <scope>NUCLEOTIDE SEQUENCE [LARGE SCALE GENOMIC DNA]</scope>
    <source>
        <strain evidence="5 6">NCTC12112</strain>
    </source>
</reference>
<keyword evidence="3" id="KW-0464">Manganese</keyword>
<dbReference type="GO" id="GO:0046872">
    <property type="term" value="F:metal ion binding"/>
    <property type="evidence" value="ECO:0007669"/>
    <property type="project" value="UniProtKB-KW"/>
</dbReference>
<dbReference type="SUPFAM" id="SSF53187">
    <property type="entry name" value="Zn-dependent exopeptidases"/>
    <property type="match status" value="1"/>
</dbReference>
<evidence type="ECO:0000313" key="6">
    <source>
        <dbReference type="Proteomes" id="UP000249008"/>
    </source>
</evidence>
<dbReference type="AlphaFoldDB" id="A0AAX2JCS7"/>
<dbReference type="PIRSF" id="PIRSF005962">
    <property type="entry name" value="Pept_M20D_amidohydro"/>
    <property type="match status" value="1"/>
</dbReference>
<dbReference type="FunFam" id="3.30.70.360:FF:000014">
    <property type="entry name" value="N-acyl-L-amino acid amidohydrolase"/>
    <property type="match status" value="1"/>
</dbReference>
<evidence type="ECO:0000259" key="4">
    <source>
        <dbReference type="Pfam" id="PF07687"/>
    </source>
</evidence>
<dbReference type="PANTHER" id="PTHR11014:SF63">
    <property type="entry name" value="METALLOPEPTIDASE, PUTATIVE (AFU_ORTHOLOGUE AFUA_6G09600)-RELATED"/>
    <property type="match status" value="1"/>
</dbReference>
<evidence type="ECO:0000256" key="1">
    <source>
        <dbReference type="ARBA" id="ARBA00006153"/>
    </source>
</evidence>
<dbReference type="Pfam" id="PF01546">
    <property type="entry name" value="Peptidase_M20"/>
    <property type="match status" value="1"/>
</dbReference>
<dbReference type="GO" id="GO:0016787">
    <property type="term" value="F:hydrolase activity"/>
    <property type="evidence" value="ECO:0007669"/>
    <property type="project" value="UniProtKB-KW"/>
</dbReference>
<dbReference type="EMBL" id="LS483487">
    <property type="protein sequence ID" value="SQJ06793.1"/>
    <property type="molecule type" value="Genomic_DNA"/>
</dbReference>
<evidence type="ECO:0000256" key="3">
    <source>
        <dbReference type="PIRSR" id="PIRSR005962-1"/>
    </source>
</evidence>
<organism evidence="5 6">
    <name type="scientific">Fusobacterium ulcerans</name>
    <dbReference type="NCBI Taxonomy" id="861"/>
    <lineage>
        <taxon>Bacteria</taxon>
        <taxon>Fusobacteriati</taxon>
        <taxon>Fusobacteriota</taxon>
        <taxon>Fusobacteriia</taxon>
        <taxon>Fusobacteriales</taxon>
        <taxon>Fusobacteriaceae</taxon>
        <taxon>Fusobacterium</taxon>
    </lineage>
</organism>
<feature type="binding site" evidence="3">
    <location>
        <position position="102"/>
    </location>
    <ligand>
        <name>Mn(2+)</name>
        <dbReference type="ChEBI" id="CHEBI:29035"/>
        <label>2</label>
    </ligand>
</feature>
<dbReference type="RefSeq" id="WP_005981903.1">
    <property type="nucleotide sequence ID" value="NZ_BAABXY010000001.1"/>
</dbReference>
<gene>
    <name evidence="5" type="primary">yxeP_5</name>
    <name evidence="5" type="ORF">NCTC12112_02019</name>
</gene>
<feature type="binding site" evidence="3">
    <location>
        <position position="136"/>
    </location>
    <ligand>
        <name>Mn(2+)</name>
        <dbReference type="ChEBI" id="CHEBI:29035"/>
        <label>2</label>
    </ligand>
</feature>
<dbReference type="Proteomes" id="UP000249008">
    <property type="component" value="Chromosome 1"/>
</dbReference>